<name>A0A4U7AUS2_9PEZI</name>
<feature type="coiled-coil region" evidence="1">
    <location>
        <begin position="604"/>
        <end position="663"/>
    </location>
</feature>
<reference evidence="3 4" key="1">
    <citation type="submission" date="2018-02" db="EMBL/GenBank/DDBJ databases">
        <title>Draft genome sequences of Elsinoe sp., causing black scab on jojoba.</title>
        <authorList>
            <person name="Stodart B."/>
            <person name="Jeffress S."/>
            <person name="Ash G."/>
            <person name="Arun Chinnappa K."/>
        </authorList>
    </citation>
    <scope>NUCLEOTIDE SEQUENCE [LARGE SCALE GENOMIC DNA]</scope>
    <source>
        <strain evidence="3 4">Hillstone_2</strain>
    </source>
</reference>
<feature type="coiled-coil region" evidence="1">
    <location>
        <begin position="470"/>
        <end position="497"/>
    </location>
</feature>
<dbReference type="EMBL" id="PTQR01000100">
    <property type="protein sequence ID" value="TKX20176.1"/>
    <property type="molecule type" value="Genomic_DNA"/>
</dbReference>
<evidence type="ECO:0000313" key="3">
    <source>
        <dbReference type="EMBL" id="TKX20176.1"/>
    </source>
</evidence>
<dbReference type="Proteomes" id="UP000308133">
    <property type="component" value="Unassembled WGS sequence"/>
</dbReference>
<proteinExistence type="predicted"/>
<gene>
    <name evidence="3" type="ORF">C1H76_7677</name>
</gene>
<accession>A0A4U7AUS2</accession>
<keyword evidence="2" id="KW-0812">Transmembrane</keyword>
<organism evidence="3 4">
    <name type="scientific">Elsinoe australis</name>
    <dbReference type="NCBI Taxonomy" id="40998"/>
    <lineage>
        <taxon>Eukaryota</taxon>
        <taxon>Fungi</taxon>
        <taxon>Dikarya</taxon>
        <taxon>Ascomycota</taxon>
        <taxon>Pezizomycotina</taxon>
        <taxon>Dothideomycetes</taxon>
        <taxon>Dothideomycetidae</taxon>
        <taxon>Myriangiales</taxon>
        <taxon>Elsinoaceae</taxon>
        <taxon>Elsinoe</taxon>
    </lineage>
</organism>
<keyword evidence="1" id="KW-0175">Coiled coil</keyword>
<keyword evidence="2" id="KW-1133">Transmembrane helix</keyword>
<protein>
    <submittedName>
        <fullName evidence="3">Uncharacterized protein</fullName>
    </submittedName>
</protein>
<evidence type="ECO:0000313" key="4">
    <source>
        <dbReference type="Proteomes" id="UP000308133"/>
    </source>
</evidence>
<feature type="transmembrane region" description="Helical" evidence="2">
    <location>
        <begin position="680"/>
        <end position="701"/>
    </location>
</feature>
<evidence type="ECO:0000256" key="2">
    <source>
        <dbReference type="SAM" id="Phobius"/>
    </source>
</evidence>
<evidence type="ECO:0000256" key="1">
    <source>
        <dbReference type="SAM" id="Coils"/>
    </source>
</evidence>
<sequence length="718" mass="80641">MLASSTSDVGVDKEHIFLEYVNGIEHAARLVQRSSVGDKNFSFLLNELDYRSHGLLKSVEGRTDSHEHTELQRLACTINEHVAITLTYKVQSPPFAPTKIVDLREFLELAISQPWDTLDDWLLDFLENSISHDLLIQTLINIDGSNRTAAKINVTPTDSSSELLQALRQQHILHVANTSKTLVFLDNKLFLSEQQGKDMETDLYEAKLMVGVWRGLIATDMQASEKRVQAAQLQTSQTHAAMQRAVQERNMAKQAAFKSNAELVSKTAEHDLQLQAREGEASTHASTKASLASVQAALQSTKTALTTTQAQLEVMQYWASKLREKSNSLHVKYEEAKGLLTTAEKQASNRLHALTSSKREYYQEKAAHATTSAALEEEKNTHAATTAKFIKEKCTQTAISAELEKEKTAHASTTTELDQAKSDREWAWQEKEKWHSQHDTLAGNYQAVLIEKGKTEASLRDARALNQRVENTHKADKKKHKQEIEKLKAENDKHKAVQDALGTLSIADIMTFKDGRLRAKEEAARLKGMLAAFGIDEKTGKVGDPNCFSLGSFLALKADNLNLTVENEKIKENERLLDDALWREEQALKEACKGEAEKVLMERAEELTEELVAKDEVIRSKEDEVAMMKAMREGEIHAAQEEKQKLKEEIGAVKLVMEEKDRQLEAKSKHASGSREAECWFSGIGFLALLFLLMVVASNLYQVFVDWYTGRVFTKGRH</sequence>
<keyword evidence="2" id="KW-0472">Membrane</keyword>
<comment type="caution">
    <text evidence="3">The sequence shown here is derived from an EMBL/GenBank/DDBJ whole genome shotgun (WGS) entry which is preliminary data.</text>
</comment>
<dbReference type="AlphaFoldDB" id="A0A4U7AUS2"/>